<evidence type="ECO:0000313" key="10">
    <source>
        <dbReference type="Proteomes" id="UP001287356"/>
    </source>
</evidence>
<dbReference type="AlphaFoldDB" id="A0AAE0TYE9"/>
<evidence type="ECO:0000256" key="7">
    <source>
        <dbReference type="SAM" id="Phobius"/>
    </source>
</evidence>
<evidence type="ECO:0000256" key="3">
    <source>
        <dbReference type="ARBA" id="ARBA00022989"/>
    </source>
</evidence>
<feature type="transmembrane region" description="Helical" evidence="7">
    <location>
        <begin position="62"/>
        <end position="87"/>
    </location>
</feature>
<evidence type="ECO:0000313" key="9">
    <source>
        <dbReference type="EMBL" id="KAK3384127.1"/>
    </source>
</evidence>
<evidence type="ECO:0000256" key="1">
    <source>
        <dbReference type="ARBA" id="ARBA00004141"/>
    </source>
</evidence>
<evidence type="ECO:0000256" key="6">
    <source>
        <dbReference type="SAM" id="MobiDB-lite"/>
    </source>
</evidence>
<dbReference type="PANTHER" id="PTHR33048">
    <property type="entry name" value="PTH11-LIKE INTEGRAL MEMBRANE PROTEIN (AFU_ORTHOLOGUE AFUA_5G11245)"/>
    <property type="match status" value="1"/>
</dbReference>
<dbReference type="PANTHER" id="PTHR33048:SF47">
    <property type="entry name" value="INTEGRAL MEMBRANE PROTEIN-RELATED"/>
    <property type="match status" value="1"/>
</dbReference>
<feature type="domain" description="Rhodopsin" evidence="8">
    <location>
        <begin position="46"/>
        <end position="296"/>
    </location>
</feature>
<proteinExistence type="inferred from homology"/>
<organism evidence="9 10">
    <name type="scientific">Lasiosphaeria ovina</name>
    <dbReference type="NCBI Taxonomy" id="92902"/>
    <lineage>
        <taxon>Eukaryota</taxon>
        <taxon>Fungi</taxon>
        <taxon>Dikarya</taxon>
        <taxon>Ascomycota</taxon>
        <taxon>Pezizomycotina</taxon>
        <taxon>Sordariomycetes</taxon>
        <taxon>Sordariomycetidae</taxon>
        <taxon>Sordariales</taxon>
        <taxon>Lasiosphaeriaceae</taxon>
        <taxon>Lasiosphaeria</taxon>
    </lineage>
</organism>
<evidence type="ECO:0000256" key="4">
    <source>
        <dbReference type="ARBA" id="ARBA00023136"/>
    </source>
</evidence>
<protein>
    <recommendedName>
        <fullName evidence="8">Rhodopsin domain-containing protein</fullName>
    </recommendedName>
</protein>
<comment type="caution">
    <text evidence="9">The sequence shown here is derived from an EMBL/GenBank/DDBJ whole genome shotgun (WGS) entry which is preliminary data.</text>
</comment>
<dbReference type="Pfam" id="PF20684">
    <property type="entry name" value="Fung_rhodopsin"/>
    <property type="match status" value="1"/>
</dbReference>
<dbReference type="GO" id="GO:0016020">
    <property type="term" value="C:membrane"/>
    <property type="evidence" value="ECO:0007669"/>
    <property type="project" value="UniProtKB-SubCell"/>
</dbReference>
<feature type="transmembrane region" description="Helical" evidence="7">
    <location>
        <begin position="266"/>
        <end position="292"/>
    </location>
</feature>
<keyword evidence="3 7" id="KW-1133">Transmembrane helix</keyword>
<feature type="transmembrane region" description="Helical" evidence="7">
    <location>
        <begin position="27"/>
        <end position="50"/>
    </location>
</feature>
<dbReference type="InterPro" id="IPR052337">
    <property type="entry name" value="SAT4-like"/>
</dbReference>
<sequence>MSGRTLISLVGSYDNLHEPTPSWNQKVTILAVVITFMALSWLCALARLYVRLFVTHSPGWDDLFLTLYLLSTTLGSILLCLLTDWGLGQHWLTLSIPTMKGYLVRFWIANASYCMSTTLIKISLLFQYLRVFDKGLLRNVCIGSIVLVSLWGAGYSVMAWAPCIPVRGFWDFFDADDVTCYGYGSRTADQFTATYESHTASNMVLDVLVFCVPVPLYFQANTSSRTKKGLLVLFAMGSLVISISAVRLKTVIDHRSTTYPTFDPSWYSPISVVLAAIEVDIASICASVPVFWPLLRLHSANIFVTKEVEIKHETRPGYSVELDCRAKATSTTSKRSLVEEEDSGQQRQHSPHGSEILFFEGSKTADVEPKTSNTTKHYEDEYVKKQVNPFITKKGSVDSWSIVAAQASSTTASKKKALQTFFSP</sequence>
<keyword evidence="2 7" id="KW-0812">Transmembrane</keyword>
<feature type="region of interest" description="Disordered" evidence="6">
    <location>
        <begin position="332"/>
        <end position="355"/>
    </location>
</feature>
<keyword evidence="10" id="KW-1185">Reference proteome</keyword>
<evidence type="ECO:0000256" key="5">
    <source>
        <dbReference type="ARBA" id="ARBA00038359"/>
    </source>
</evidence>
<feature type="transmembrane region" description="Helical" evidence="7">
    <location>
        <begin position="107"/>
        <end position="128"/>
    </location>
</feature>
<dbReference type="EMBL" id="JAULSN010000001">
    <property type="protein sequence ID" value="KAK3384127.1"/>
    <property type="molecule type" value="Genomic_DNA"/>
</dbReference>
<feature type="transmembrane region" description="Helical" evidence="7">
    <location>
        <begin position="230"/>
        <end position="246"/>
    </location>
</feature>
<evidence type="ECO:0000256" key="2">
    <source>
        <dbReference type="ARBA" id="ARBA00022692"/>
    </source>
</evidence>
<comment type="subcellular location">
    <subcellularLocation>
        <location evidence="1">Membrane</location>
        <topology evidence="1">Multi-pass membrane protein</topology>
    </subcellularLocation>
</comment>
<gene>
    <name evidence="9" type="ORF">B0T24DRAFT_567211</name>
</gene>
<feature type="transmembrane region" description="Helical" evidence="7">
    <location>
        <begin position="140"/>
        <end position="161"/>
    </location>
</feature>
<keyword evidence="4 7" id="KW-0472">Membrane</keyword>
<reference evidence="9" key="1">
    <citation type="journal article" date="2023" name="Mol. Phylogenet. Evol.">
        <title>Genome-scale phylogeny and comparative genomics of the fungal order Sordariales.</title>
        <authorList>
            <person name="Hensen N."/>
            <person name="Bonometti L."/>
            <person name="Westerberg I."/>
            <person name="Brannstrom I.O."/>
            <person name="Guillou S."/>
            <person name="Cros-Aarteil S."/>
            <person name="Calhoun S."/>
            <person name="Haridas S."/>
            <person name="Kuo A."/>
            <person name="Mondo S."/>
            <person name="Pangilinan J."/>
            <person name="Riley R."/>
            <person name="LaButti K."/>
            <person name="Andreopoulos B."/>
            <person name="Lipzen A."/>
            <person name="Chen C."/>
            <person name="Yan M."/>
            <person name="Daum C."/>
            <person name="Ng V."/>
            <person name="Clum A."/>
            <person name="Steindorff A."/>
            <person name="Ohm R.A."/>
            <person name="Martin F."/>
            <person name="Silar P."/>
            <person name="Natvig D.O."/>
            <person name="Lalanne C."/>
            <person name="Gautier V."/>
            <person name="Ament-Velasquez S.L."/>
            <person name="Kruys A."/>
            <person name="Hutchinson M.I."/>
            <person name="Powell A.J."/>
            <person name="Barry K."/>
            <person name="Miller A.N."/>
            <person name="Grigoriev I.V."/>
            <person name="Debuchy R."/>
            <person name="Gladieux P."/>
            <person name="Hiltunen Thoren M."/>
            <person name="Johannesson H."/>
        </authorList>
    </citation>
    <scope>NUCLEOTIDE SEQUENCE</scope>
    <source>
        <strain evidence="9">CBS 958.72</strain>
    </source>
</reference>
<feature type="transmembrane region" description="Helical" evidence="7">
    <location>
        <begin position="200"/>
        <end position="218"/>
    </location>
</feature>
<comment type="similarity">
    <text evidence="5">Belongs to the SAT4 family.</text>
</comment>
<evidence type="ECO:0000259" key="8">
    <source>
        <dbReference type="Pfam" id="PF20684"/>
    </source>
</evidence>
<accession>A0AAE0TYE9</accession>
<reference evidence="9" key="2">
    <citation type="submission" date="2023-06" db="EMBL/GenBank/DDBJ databases">
        <authorList>
            <consortium name="Lawrence Berkeley National Laboratory"/>
            <person name="Haridas S."/>
            <person name="Hensen N."/>
            <person name="Bonometti L."/>
            <person name="Westerberg I."/>
            <person name="Brannstrom I.O."/>
            <person name="Guillou S."/>
            <person name="Cros-Aarteil S."/>
            <person name="Calhoun S."/>
            <person name="Kuo A."/>
            <person name="Mondo S."/>
            <person name="Pangilinan J."/>
            <person name="Riley R."/>
            <person name="Labutti K."/>
            <person name="Andreopoulos B."/>
            <person name="Lipzen A."/>
            <person name="Chen C."/>
            <person name="Yanf M."/>
            <person name="Daum C."/>
            <person name="Ng V."/>
            <person name="Clum A."/>
            <person name="Steindorff A."/>
            <person name="Ohm R."/>
            <person name="Martin F."/>
            <person name="Silar P."/>
            <person name="Natvig D."/>
            <person name="Lalanne C."/>
            <person name="Gautier V."/>
            <person name="Ament-Velasquez S.L."/>
            <person name="Kruys A."/>
            <person name="Hutchinson M.I."/>
            <person name="Powell A.J."/>
            <person name="Barry K."/>
            <person name="Miller A.N."/>
            <person name="Grigoriev I.V."/>
            <person name="Debuchy R."/>
            <person name="Gladieux P."/>
            <person name="Thoren M.H."/>
            <person name="Johannesson H."/>
        </authorList>
    </citation>
    <scope>NUCLEOTIDE SEQUENCE</scope>
    <source>
        <strain evidence="9">CBS 958.72</strain>
    </source>
</reference>
<name>A0AAE0TYE9_9PEZI</name>
<dbReference type="Proteomes" id="UP001287356">
    <property type="component" value="Unassembled WGS sequence"/>
</dbReference>
<dbReference type="InterPro" id="IPR049326">
    <property type="entry name" value="Rhodopsin_dom_fungi"/>
</dbReference>